<keyword evidence="2" id="KW-1185">Reference proteome</keyword>
<dbReference type="Proteomes" id="UP001234989">
    <property type="component" value="Chromosome 5"/>
</dbReference>
<organism evidence="1 2">
    <name type="scientific">Solanum verrucosum</name>
    <dbReference type="NCBI Taxonomy" id="315347"/>
    <lineage>
        <taxon>Eukaryota</taxon>
        <taxon>Viridiplantae</taxon>
        <taxon>Streptophyta</taxon>
        <taxon>Embryophyta</taxon>
        <taxon>Tracheophyta</taxon>
        <taxon>Spermatophyta</taxon>
        <taxon>Magnoliopsida</taxon>
        <taxon>eudicotyledons</taxon>
        <taxon>Gunneridae</taxon>
        <taxon>Pentapetalae</taxon>
        <taxon>asterids</taxon>
        <taxon>lamiids</taxon>
        <taxon>Solanales</taxon>
        <taxon>Solanaceae</taxon>
        <taxon>Solanoideae</taxon>
        <taxon>Solaneae</taxon>
        <taxon>Solanum</taxon>
    </lineage>
</organism>
<protein>
    <submittedName>
        <fullName evidence="1">Uncharacterized protein</fullName>
    </submittedName>
</protein>
<name>A0AAF0QUA9_SOLVR</name>
<evidence type="ECO:0000313" key="2">
    <source>
        <dbReference type="Proteomes" id="UP001234989"/>
    </source>
</evidence>
<gene>
    <name evidence="1" type="ORF">MTR67_022172</name>
</gene>
<sequence>MPVGLHLMTMQTQVLRISIQHVVDPAKHSRVSGEPLCILEDSIILFSYFCIIKMLRGLSQHPSQCYRGFIDSQSVSDELRKPGQGFAWGKQWSSSAGHVQGVGSERDTKTRILCYIYIQTSRACSSSDIY</sequence>
<dbReference type="EMBL" id="CP133616">
    <property type="protein sequence ID" value="WMV28787.1"/>
    <property type="molecule type" value="Genomic_DNA"/>
</dbReference>
<accession>A0AAF0QUA9</accession>
<reference evidence="1" key="1">
    <citation type="submission" date="2023-08" db="EMBL/GenBank/DDBJ databases">
        <title>A de novo genome assembly of Solanum verrucosum Schlechtendal, a Mexican diploid species geographically isolated from the other diploid A-genome species in potato relatives.</title>
        <authorList>
            <person name="Hosaka K."/>
        </authorList>
    </citation>
    <scope>NUCLEOTIDE SEQUENCE</scope>
    <source>
        <tissue evidence="1">Young leaves</tissue>
    </source>
</reference>
<dbReference type="AlphaFoldDB" id="A0AAF0QUA9"/>
<evidence type="ECO:0000313" key="1">
    <source>
        <dbReference type="EMBL" id="WMV28787.1"/>
    </source>
</evidence>
<proteinExistence type="predicted"/>